<proteinExistence type="inferred from homology"/>
<dbReference type="Gene3D" id="1.10.1740.10">
    <property type="match status" value="1"/>
</dbReference>
<evidence type="ECO:0000256" key="3">
    <source>
        <dbReference type="ARBA" id="ARBA00023082"/>
    </source>
</evidence>
<evidence type="ECO:0000313" key="8">
    <source>
        <dbReference type="EMBL" id="RIJ46603.1"/>
    </source>
</evidence>
<dbReference type="InterPro" id="IPR007627">
    <property type="entry name" value="RNA_pol_sigma70_r2"/>
</dbReference>
<keyword evidence="3" id="KW-0731">Sigma factor</keyword>
<evidence type="ECO:0000256" key="5">
    <source>
        <dbReference type="ARBA" id="ARBA00023163"/>
    </source>
</evidence>
<dbReference type="Gene3D" id="1.10.10.10">
    <property type="entry name" value="Winged helix-like DNA-binding domain superfamily/Winged helix DNA-binding domain"/>
    <property type="match status" value="1"/>
</dbReference>
<dbReference type="GO" id="GO:0006352">
    <property type="term" value="P:DNA-templated transcription initiation"/>
    <property type="evidence" value="ECO:0007669"/>
    <property type="project" value="InterPro"/>
</dbReference>
<dbReference type="OrthoDB" id="795989at2"/>
<dbReference type="InterPro" id="IPR013249">
    <property type="entry name" value="RNA_pol_sigma70_r4_t2"/>
</dbReference>
<dbReference type="GO" id="GO:0016987">
    <property type="term" value="F:sigma factor activity"/>
    <property type="evidence" value="ECO:0007669"/>
    <property type="project" value="UniProtKB-KW"/>
</dbReference>
<keyword evidence="4" id="KW-0238">DNA-binding</keyword>
<dbReference type="InterPro" id="IPR013324">
    <property type="entry name" value="RNA_pol_sigma_r3/r4-like"/>
</dbReference>
<protein>
    <submittedName>
        <fullName evidence="8">Sigma-70 family RNA polymerase sigma factor</fullName>
    </submittedName>
</protein>
<dbReference type="RefSeq" id="WP_119439411.1">
    <property type="nucleotide sequence ID" value="NZ_QWGR01000013.1"/>
</dbReference>
<gene>
    <name evidence="8" type="ORF">D1614_18205</name>
</gene>
<dbReference type="EMBL" id="QWGR01000013">
    <property type="protein sequence ID" value="RIJ46603.1"/>
    <property type="molecule type" value="Genomic_DNA"/>
</dbReference>
<reference evidence="8 9" key="1">
    <citation type="submission" date="2018-08" db="EMBL/GenBank/DDBJ databases">
        <title>Pallidiluteibacterium maritimus gen. nov., sp. nov., isolated from coastal sediment.</title>
        <authorList>
            <person name="Zhou L.Y."/>
        </authorList>
    </citation>
    <scope>NUCLEOTIDE SEQUENCE [LARGE SCALE GENOMIC DNA]</scope>
    <source>
        <strain evidence="8 9">XSD2</strain>
    </source>
</reference>
<evidence type="ECO:0000259" key="7">
    <source>
        <dbReference type="Pfam" id="PF08281"/>
    </source>
</evidence>
<dbReference type="InterPro" id="IPR039425">
    <property type="entry name" value="RNA_pol_sigma-70-like"/>
</dbReference>
<feature type="domain" description="RNA polymerase sigma factor 70 region 4 type 2" evidence="7">
    <location>
        <begin position="120"/>
        <end position="170"/>
    </location>
</feature>
<dbReference type="InterPro" id="IPR036388">
    <property type="entry name" value="WH-like_DNA-bd_sf"/>
</dbReference>
<organism evidence="8 9">
    <name type="scientific">Maribellus luteus</name>
    <dbReference type="NCBI Taxonomy" id="2305463"/>
    <lineage>
        <taxon>Bacteria</taxon>
        <taxon>Pseudomonadati</taxon>
        <taxon>Bacteroidota</taxon>
        <taxon>Bacteroidia</taxon>
        <taxon>Marinilabiliales</taxon>
        <taxon>Prolixibacteraceae</taxon>
        <taxon>Maribellus</taxon>
    </lineage>
</organism>
<sequence>MKTTNKKQKSKQKSMVARDFKTSVLPVSKKLLRFATHFLKDEDLARDVVQDVFLKLWQKRETLAEIENMEAFAMRMTRNHCIDTIRANRVVPIDADTDRKLKEETVDVHSKVELSESAGQIRRLIDRLPDLQRSVMHMRDIEQLSYDEIADITGLQVNAIRVNLSRARKKVRDEFLKMNDNETSIYTTNAKGGKNHASYI</sequence>
<keyword evidence="9" id="KW-1185">Reference proteome</keyword>
<feature type="domain" description="RNA polymerase sigma-70 region 2" evidence="6">
    <location>
        <begin position="29"/>
        <end position="89"/>
    </location>
</feature>
<evidence type="ECO:0000256" key="1">
    <source>
        <dbReference type="ARBA" id="ARBA00010641"/>
    </source>
</evidence>
<evidence type="ECO:0000256" key="4">
    <source>
        <dbReference type="ARBA" id="ARBA00023125"/>
    </source>
</evidence>
<evidence type="ECO:0000256" key="2">
    <source>
        <dbReference type="ARBA" id="ARBA00023015"/>
    </source>
</evidence>
<dbReference type="AlphaFoldDB" id="A0A399SXM6"/>
<dbReference type="SUPFAM" id="SSF88946">
    <property type="entry name" value="Sigma2 domain of RNA polymerase sigma factors"/>
    <property type="match status" value="1"/>
</dbReference>
<dbReference type="InterPro" id="IPR013325">
    <property type="entry name" value="RNA_pol_sigma_r2"/>
</dbReference>
<dbReference type="NCBIfam" id="TIGR02937">
    <property type="entry name" value="sigma70-ECF"/>
    <property type="match status" value="1"/>
</dbReference>
<dbReference type="InterPro" id="IPR014284">
    <property type="entry name" value="RNA_pol_sigma-70_dom"/>
</dbReference>
<dbReference type="Pfam" id="PF04542">
    <property type="entry name" value="Sigma70_r2"/>
    <property type="match status" value="1"/>
</dbReference>
<dbReference type="Proteomes" id="UP000265926">
    <property type="component" value="Unassembled WGS sequence"/>
</dbReference>
<dbReference type="GO" id="GO:0003677">
    <property type="term" value="F:DNA binding"/>
    <property type="evidence" value="ECO:0007669"/>
    <property type="project" value="UniProtKB-KW"/>
</dbReference>
<keyword evidence="2" id="KW-0805">Transcription regulation</keyword>
<evidence type="ECO:0000259" key="6">
    <source>
        <dbReference type="Pfam" id="PF04542"/>
    </source>
</evidence>
<keyword evidence="5" id="KW-0804">Transcription</keyword>
<comment type="similarity">
    <text evidence="1">Belongs to the sigma-70 factor family. ECF subfamily.</text>
</comment>
<dbReference type="PANTHER" id="PTHR43133">
    <property type="entry name" value="RNA POLYMERASE ECF-TYPE SIGMA FACTO"/>
    <property type="match status" value="1"/>
</dbReference>
<comment type="caution">
    <text evidence="8">The sequence shown here is derived from an EMBL/GenBank/DDBJ whole genome shotgun (WGS) entry which is preliminary data.</text>
</comment>
<dbReference type="Pfam" id="PF08281">
    <property type="entry name" value="Sigma70_r4_2"/>
    <property type="match status" value="1"/>
</dbReference>
<dbReference type="CDD" id="cd06171">
    <property type="entry name" value="Sigma70_r4"/>
    <property type="match status" value="1"/>
</dbReference>
<dbReference type="PANTHER" id="PTHR43133:SF8">
    <property type="entry name" value="RNA POLYMERASE SIGMA FACTOR HI_1459-RELATED"/>
    <property type="match status" value="1"/>
</dbReference>
<name>A0A399SXM6_9BACT</name>
<evidence type="ECO:0000313" key="9">
    <source>
        <dbReference type="Proteomes" id="UP000265926"/>
    </source>
</evidence>
<dbReference type="SUPFAM" id="SSF88659">
    <property type="entry name" value="Sigma3 and sigma4 domains of RNA polymerase sigma factors"/>
    <property type="match status" value="1"/>
</dbReference>
<accession>A0A399SXM6</accession>